<dbReference type="EMBL" id="FOZK01000001">
    <property type="protein sequence ID" value="SFR93948.1"/>
    <property type="molecule type" value="Genomic_DNA"/>
</dbReference>
<organism evidence="1 2">
    <name type="scientific">Halomicrobium zhouii</name>
    <dbReference type="NCBI Taxonomy" id="767519"/>
    <lineage>
        <taxon>Archaea</taxon>
        <taxon>Methanobacteriati</taxon>
        <taxon>Methanobacteriota</taxon>
        <taxon>Stenosarchaea group</taxon>
        <taxon>Halobacteria</taxon>
        <taxon>Halobacteriales</taxon>
        <taxon>Haloarculaceae</taxon>
        <taxon>Halomicrobium</taxon>
    </lineage>
</organism>
<gene>
    <name evidence="1" type="ORF">SAMN05216559_1412</name>
</gene>
<dbReference type="RefSeq" id="WP_089815190.1">
    <property type="nucleotide sequence ID" value="NZ_FOZK01000001.1"/>
</dbReference>
<dbReference type="OrthoDB" id="325206at2157"/>
<dbReference type="AlphaFoldDB" id="A0A1I6KSD4"/>
<reference evidence="1 2" key="1">
    <citation type="submission" date="2016-10" db="EMBL/GenBank/DDBJ databases">
        <authorList>
            <person name="de Groot N.N."/>
        </authorList>
    </citation>
    <scope>NUCLEOTIDE SEQUENCE [LARGE SCALE GENOMIC DNA]</scope>
    <source>
        <strain evidence="1 2">CGMCC 1.10457</strain>
    </source>
</reference>
<evidence type="ECO:0000313" key="2">
    <source>
        <dbReference type="Proteomes" id="UP000199062"/>
    </source>
</evidence>
<dbReference type="Pfam" id="PF24373">
    <property type="entry name" value="DUF7529"/>
    <property type="match status" value="1"/>
</dbReference>
<sequence length="162" mass="17309">MSGDTGPDGEGPMAWWDDLLADADDQVAAYEKEGWDAHVLHPGDVTPLDGAEGDRVGLSILLPDDEYERVARTLAAGDALERYDVYRTTAAGHVALLLALETGDERAFVCPAYYALDDEAVEGLFTAARSAGTLSVYLRRLDGASVEVTLDEPSLLAPPAEE</sequence>
<evidence type="ECO:0000313" key="1">
    <source>
        <dbReference type="EMBL" id="SFR93948.1"/>
    </source>
</evidence>
<name>A0A1I6KSD4_9EURY</name>
<accession>A0A1I6KSD4</accession>
<dbReference type="InterPro" id="IPR055951">
    <property type="entry name" value="DUF7529"/>
</dbReference>
<dbReference type="STRING" id="767519.SAMN05216559_1412"/>
<protein>
    <submittedName>
        <fullName evidence="1">Uncharacterized protein</fullName>
    </submittedName>
</protein>
<proteinExistence type="predicted"/>
<dbReference type="Proteomes" id="UP000199062">
    <property type="component" value="Unassembled WGS sequence"/>
</dbReference>
<keyword evidence="2" id="KW-1185">Reference proteome</keyword>